<dbReference type="STRING" id="1304281.ACM44_06980"/>
<gene>
    <name evidence="1" type="ORF">ACM44_06980</name>
</gene>
<evidence type="ECO:0000313" key="1">
    <source>
        <dbReference type="EMBL" id="KMQ71359.1"/>
    </source>
</evidence>
<protein>
    <submittedName>
        <fullName evidence="1">Uncharacterized protein</fullName>
    </submittedName>
</protein>
<sequence length="60" mass="7200">MVLHFAWNDFLNEEVVAFKIKSQLDRIHFVFTKSIFAKLFFAPKNALFKFLMQSREFPSK</sequence>
<dbReference type="Proteomes" id="UP000035900">
    <property type="component" value="Unassembled WGS sequence"/>
</dbReference>
<reference evidence="1 2" key="1">
    <citation type="journal article" date="2004" name="Int. J. Syst. Evol. Microbiol.">
        <title>Kaistella koreensis gen. nov., sp. nov., a novel member of the Chryseobacterium-Bergeyella-Riemerella branch.</title>
        <authorList>
            <person name="Kim M.K."/>
            <person name="Im W.T."/>
            <person name="Shin Y.K."/>
            <person name="Lim J.H."/>
            <person name="Kim S.H."/>
            <person name="Lee B.C."/>
            <person name="Park M.Y."/>
            <person name="Lee K.Y."/>
            <person name="Lee S.T."/>
        </authorList>
    </citation>
    <scope>NUCLEOTIDE SEQUENCE [LARGE SCALE GENOMIC DNA]</scope>
    <source>
        <strain evidence="1 2">CCUG 49689</strain>
    </source>
</reference>
<proteinExistence type="predicted"/>
<name>A0A0J7IZX3_9FLAO</name>
<accession>A0A0J7IZX3</accession>
<evidence type="ECO:0000313" key="2">
    <source>
        <dbReference type="Proteomes" id="UP000035900"/>
    </source>
</evidence>
<dbReference type="AlphaFoldDB" id="A0A0J7IZX3"/>
<organism evidence="1 2">
    <name type="scientific">Chryseobacterium koreense CCUG 49689</name>
    <dbReference type="NCBI Taxonomy" id="1304281"/>
    <lineage>
        <taxon>Bacteria</taxon>
        <taxon>Pseudomonadati</taxon>
        <taxon>Bacteroidota</taxon>
        <taxon>Flavobacteriia</taxon>
        <taxon>Flavobacteriales</taxon>
        <taxon>Weeksellaceae</taxon>
        <taxon>Chryseobacterium group</taxon>
        <taxon>Chryseobacterium</taxon>
    </lineage>
</organism>
<keyword evidence="2" id="KW-1185">Reference proteome</keyword>
<comment type="caution">
    <text evidence="1">The sequence shown here is derived from an EMBL/GenBank/DDBJ whole genome shotgun (WGS) entry which is preliminary data.</text>
</comment>
<dbReference type="EMBL" id="LFNG01000008">
    <property type="protein sequence ID" value="KMQ71359.1"/>
    <property type="molecule type" value="Genomic_DNA"/>
</dbReference>